<dbReference type="AlphaFoldDB" id="A0A5C1YED5"/>
<protein>
    <recommendedName>
        <fullName evidence="4">DUF2207 domain-containing protein</fullName>
    </recommendedName>
</protein>
<reference evidence="2 3" key="1">
    <citation type="submission" date="2019-09" db="EMBL/GenBank/DDBJ databases">
        <title>Genome sequencing of strain KACC 19306.</title>
        <authorList>
            <person name="Heo J."/>
            <person name="Kim S.-J."/>
            <person name="Kim J.-S."/>
            <person name="Hong S.-B."/>
            <person name="Kwon S.-W."/>
        </authorList>
    </citation>
    <scope>NUCLEOTIDE SEQUENCE [LARGE SCALE GENOMIC DNA]</scope>
    <source>
        <strain evidence="2 3">KACC 19306</strain>
    </source>
</reference>
<feature type="transmembrane region" description="Helical" evidence="1">
    <location>
        <begin position="195"/>
        <end position="214"/>
    </location>
</feature>
<keyword evidence="3" id="KW-1185">Reference proteome</keyword>
<dbReference type="OrthoDB" id="3377884at2"/>
<evidence type="ECO:0000256" key="1">
    <source>
        <dbReference type="SAM" id="Phobius"/>
    </source>
</evidence>
<dbReference type="EMBL" id="CP043505">
    <property type="protein sequence ID" value="QEO13152.1"/>
    <property type="molecule type" value="Genomic_DNA"/>
</dbReference>
<dbReference type="KEGG" id="ail:FLP10_01030"/>
<dbReference type="RefSeq" id="WP_149159176.1">
    <property type="nucleotide sequence ID" value="NZ_CP043505.1"/>
</dbReference>
<feature type="transmembrane region" description="Helical" evidence="1">
    <location>
        <begin position="246"/>
        <end position="264"/>
    </location>
</feature>
<dbReference type="InterPro" id="IPR047928">
    <property type="entry name" value="Perm_prefix_1"/>
</dbReference>
<feature type="transmembrane region" description="Helical" evidence="1">
    <location>
        <begin position="97"/>
        <end position="122"/>
    </location>
</feature>
<name>A0A5C1YED5_9MICO</name>
<organism evidence="2 3">
    <name type="scientific">Agromyces intestinalis</name>
    <dbReference type="NCBI Taxonomy" id="2592652"/>
    <lineage>
        <taxon>Bacteria</taxon>
        <taxon>Bacillati</taxon>
        <taxon>Actinomycetota</taxon>
        <taxon>Actinomycetes</taxon>
        <taxon>Micrococcales</taxon>
        <taxon>Microbacteriaceae</taxon>
        <taxon>Agromyces</taxon>
    </lineage>
</organism>
<feature type="transmembrane region" description="Helical" evidence="1">
    <location>
        <begin position="270"/>
        <end position="293"/>
    </location>
</feature>
<dbReference type="Proteomes" id="UP000324678">
    <property type="component" value="Chromosome"/>
</dbReference>
<accession>A0A5C1YED5</accession>
<sequence>MAIDNIHRLLDEAFAGIPSTPEVQDLKEEMRSNLIARVAELEAGGSTPQDAAHRAIRELGDIHALVEAESIATAQPAVRPSAELLHARYRVRPKPAFVVRVTVAAAIGAAALVFGVVLGSGATAAEPVAALGMAGLLSTAVFWIVADSLQQETTTNHPMPQPRAAGYGLGAGVTVLGLGLTALIVIGAIPVWVAFVPALLVAGAAVLFAFLGATQTNRHKAWVREIQRSQVVANHFDHDPASAARFGIYSAAIWTTALVAFIVLGLTVGWWWALLAFPAALVVMFVTLARMLFPAKR</sequence>
<proteinExistence type="predicted"/>
<feature type="transmembrane region" description="Helical" evidence="1">
    <location>
        <begin position="167"/>
        <end position="189"/>
    </location>
</feature>
<evidence type="ECO:0000313" key="3">
    <source>
        <dbReference type="Proteomes" id="UP000324678"/>
    </source>
</evidence>
<keyword evidence="1" id="KW-0812">Transmembrane</keyword>
<dbReference type="NCBIfam" id="NF038403">
    <property type="entry name" value="perm_prefix_1"/>
    <property type="match status" value="1"/>
</dbReference>
<gene>
    <name evidence="2" type="ORF">FLP10_01030</name>
</gene>
<feature type="transmembrane region" description="Helical" evidence="1">
    <location>
        <begin position="128"/>
        <end position="146"/>
    </location>
</feature>
<keyword evidence="1" id="KW-1133">Transmembrane helix</keyword>
<evidence type="ECO:0008006" key="4">
    <source>
        <dbReference type="Google" id="ProtNLM"/>
    </source>
</evidence>
<evidence type="ECO:0000313" key="2">
    <source>
        <dbReference type="EMBL" id="QEO13152.1"/>
    </source>
</evidence>
<keyword evidence="1" id="KW-0472">Membrane</keyword>